<dbReference type="Pfam" id="PF00590">
    <property type="entry name" value="TP_methylase"/>
    <property type="match status" value="1"/>
</dbReference>
<dbReference type="InterPro" id="IPR014776">
    <property type="entry name" value="4pyrrole_Mease_sub2"/>
</dbReference>
<keyword evidence="3 6" id="KW-0489">Methyltransferase</keyword>
<feature type="domain" description="Tetrapyrrole methylase" evidence="7">
    <location>
        <begin position="20"/>
        <end position="220"/>
    </location>
</feature>
<evidence type="ECO:0000256" key="3">
    <source>
        <dbReference type="ARBA" id="ARBA00022603"/>
    </source>
</evidence>
<comment type="function">
    <text evidence="6">Catalyzes the 2'-O-methylation of the ribose of cytidine 1402 (C1402) in 16S rRNA.</text>
</comment>
<comment type="caution">
    <text evidence="8">The sequence shown here is derived from an EMBL/GenBank/DDBJ whole genome shotgun (WGS) entry which is preliminary data.</text>
</comment>
<dbReference type="RefSeq" id="WP_027828831.1">
    <property type="nucleotide sequence ID" value="NZ_AUEH01000030.1"/>
</dbReference>
<dbReference type="Gene3D" id="3.30.950.10">
    <property type="entry name" value="Methyltransferase, Cobalt-precorrin-4 Transmethylase, Domain 2"/>
    <property type="match status" value="1"/>
</dbReference>
<protein>
    <recommendedName>
        <fullName evidence="6">Ribosomal RNA small subunit methyltransferase I</fullName>
        <ecNumber evidence="6">2.1.1.198</ecNumber>
    </recommendedName>
    <alternativeName>
        <fullName evidence="6">16S rRNA 2'-O-ribose C1402 methyltransferase</fullName>
    </alternativeName>
    <alternativeName>
        <fullName evidence="6">rRNA (cytidine-2'-O-)-methyltransferase RsmI</fullName>
    </alternativeName>
</protein>
<dbReference type="InterPro" id="IPR000878">
    <property type="entry name" value="4pyrrol_Mease"/>
</dbReference>
<dbReference type="eggNOG" id="COG0313">
    <property type="taxonomic scope" value="Bacteria"/>
</dbReference>
<dbReference type="InterPro" id="IPR035996">
    <property type="entry name" value="4pyrrol_Methylase_sf"/>
</dbReference>
<dbReference type="GO" id="GO:0005737">
    <property type="term" value="C:cytoplasm"/>
    <property type="evidence" value="ECO:0007669"/>
    <property type="project" value="UniProtKB-SubCell"/>
</dbReference>
<evidence type="ECO:0000256" key="4">
    <source>
        <dbReference type="ARBA" id="ARBA00022679"/>
    </source>
</evidence>
<dbReference type="EC" id="2.1.1.198" evidence="6"/>
<dbReference type="OrthoDB" id="9809084at2"/>
<reference evidence="8 9" key="1">
    <citation type="journal article" date="2015" name="Genome Announc.">
        <title>Expanding the biotechnology potential of lactobacilli through comparative genomics of 213 strains and associated genera.</title>
        <authorList>
            <person name="Sun Z."/>
            <person name="Harris H.M."/>
            <person name="McCann A."/>
            <person name="Guo C."/>
            <person name="Argimon S."/>
            <person name="Zhang W."/>
            <person name="Yang X."/>
            <person name="Jeffery I.B."/>
            <person name="Cooney J.C."/>
            <person name="Kagawa T.F."/>
            <person name="Liu W."/>
            <person name="Song Y."/>
            <person name="Salvetti E."/>
            <person name="Wrobel A."/>
            <person name="Rasinkangas P."/>
            <person name="Parkhill J."/>
            <person name="Rea M.C."/>
            <person name="O'Sullivan O."/>
            <person name="Ritari J."/>
            <person name="Douillard F.P."/>
            <person name="Paul Ross R."/>
            <person name="Yang R."/>
            <person name="Briner A.E."/>
            <person name="Felis G.E."/>
            <person name="de Vos W.M."/>
            <person name="Barrangou R."/>
            <person name="Klaenhammer T.R."/>
            <person name="Caufield P.W."/>
            <person name="Cui Y."/>
            <person name="Zhang H."/>
            <person name="O'Toole P.W."/>
        </authorList>
    </citation>
    <scope>NUCLEOTIDE SEQUENCE [LARGE SCALE GENOMIC DNA]</scope>
    <source>
        <strain evidence="8 9">DSM 16991</strain>
    </source>
</reference>
<evidence type="ECO:0000256" key="6">
    <source>
        <dbReference type="HAMAP-Rule" id="MF_01877"/>
    </source>
</evidence>
<dbReference type="Gene3D" id="3.40.1010.10">
    <property type="entry name" value="Cobalt-precorrin-4 Transmethylase, Domain 1"/>
    <property type="match status" value="1"/>
</dbReference>
<dbReference type="NCBIfam" id="TIGR00096">
    <property type="entry name" value="16S rRNA (cytidine(1402)-2'-O)-methyltransferase"/>
    <property type="match status" value="1"/>
</dbReference>
<dbReference type="InterPro" id="IPR018063">
    <property type="entry name" value="SAM_MeTrfase_RsmI_CS"/>
</dbReference>
<evidence type="ECO:0000313" key="8">
    <source>
        <dbReference type="EMBL" id="KRM27252.1"/>
    </source>
</evidence>
<comment type="similarity">
    <text evidence="6">Belongs to the methyltransferase superfamily. RsmI family.</text>
</comment>
<dbReference type="PANTHER" id="PTHR46111">
    <property type="entry name" value="RIBOSOMAL RNA SMALL SUBUNIT METHYLTRANSFERASE I"/>
    <property type="match status" value="1"/>
</dbReference>
<accession>A0A0R1XFG1</accession>
<evidence type="ECO:0000256" key="2">
    <source>
        <dbReference type="ARBA" id="ARBA00022552"/>
    </source>
</evidence>
<dbReference type="InterPro" id="IPR014777">
    <property type="entry name" value="4pyrrole_Mease_sub1"/>
</dbReference>
<proteinExistence type="inferred from homology"/>
<evidence type="ECO:0000313" key="9">
    <source>
        <dbReference type="Proteomes" id="UP000050949"/>
    </source>
</evidence>
<gene>
    <name evidence="6" type="primary">rsmI</name>
    <name evidence="8" type="ORF">FC91_GL002689</name>
</gene>
<dbReference type="PATRIC" id="fig|1122147.4.peg.2772"/>
<dbReference type="PIRSF" id="PIRSF005917">
    <property type="entry name" value="MTase_YraL"/>
    <property type="match status" value="1"/>
</dbReference>
<keyword evidence="5 6" id="KW-0949">S-adenosyl-L-methionine</keyword>
<name>A0A0R1XFG1_9LACO</name>
<dbReference type="Proteomes" id="UP000050949">
    <property type="component" value="Unassembled WGS sequence"/>
</dbReference>
<dbReference type="FunFam" id="3.30.950.10:FF:000002">
    <property type="entry name" value="Ribosomal RNA small subunit methyltransferase I"/>
    <property type="match status" value="1"/>
</dbReference>
<comment type="catalytic activity">
    <reaction evidence="6">
        <text>cytidine(1402) in 16S rRNA + S-adenosyl-L-methionine = 2'-O-methylcytidine(1402) in 16S rRNA + S-adenosyl-L-homocysteine + H(+)</text>
        <dbReference type="Rhea" id="RHEA:42924"/>
        <dbReference type="Rhea" id="RHEA-COMP:10285"/>
        <dbReference type="Rhea" id="RHEA-COMP:10286"/>
        <dbReference type="ChEBI" id="CHEBI:15378"/>
        <dbReference type="ChEBI" id="CHEBI:57856"/>
        <dbReference type="ChEBI" id="CHEBI:59789"/>
        <dbReference type="ChEBI" id="CHEBI:74495"/>
        <dbReference type="ChEBI" id="CHEBI:82748"/>
        <dbReference type="EC" id="2.1.1.198"/>
    </reaction>
</comment>
<dbReference type="GO" id="GO:0070677">
    <property type="term" value="F:rRNA (cytosine-2'-O-)-methyltransferase activity"/>
    <property type="evidence" value="ECO:0007669"/>
    <property type="project" value="UniProtKB-UniRule"/>
</dbReference>
<evidence type="ECO:0000256" key="1">
    <source>
        <dbReference type="ARBA" id="ARBA00022490"/>
    </source>
</evidence>
<comment type="subcellular location">
    <subcellularLocation>
        <location evidence="6">Cytoplasm</location>
    </subcellularLocation>
</comment>
<sequence>MANDNAVQVQRSFGEHTTGTLYLVPTPIGNLSDFSPRAVDILRGVDLIAAEDTRNTQKLLTHFTIDTRQISFHEHNTQARIPVLLARLQQGESIAQVSDAGMPAISDPGQELVAACVAADIPVVALPGPNAGMTALIASGLVTQPFAFIGFLPRKSQEQKKFLTEYAQLPMTTIYYESPMRIAKTLARFAEVVGGERKIVVAREVTKKFESYIRGTAAAVAAWVADNSPKGEMVIILAPPAAQAETVTWSGEAVRAAVQDRVAHGEKPTMAAKAVAKESGWHRQDVYQEYLAEQERK</sequence>
<evidence type="ECO:0000259" key="7">
    <source>
        <dbReference type="Pfam" id="PF00590"/>
    </source>
</evidence>
<keyword evidence="1 6" id="KW-0963">Cytoplasm</keyword>
<keyword evidence="2 6" id="KW-0698">rRNA processing</keyword>
<dbReference type="PANTHER" id="PTHR46111:SF1">
    <property type="entry name" value="RIBOSOMAL RNA SMALL SUBUNIT METHYLTRANSFERASE I"/>
    <property type="match status" value="1"/>
</dbReference>
<evidence type="ECO:0000256" key="5">
    <source>
        <dbReference type="ARBA" id="ARBA00022691"/>
    </source>
</evidence>
<organism evidence="8 9">
    <name type="scientific">Schleiferilactobacillus harbinensis DSM 16991</name>
    <dbReference type="NCBI Taxonomy" id="1122147"/>
    <lineage>
        <taxon>Bacteria</taxon>
        <taxon>Bacillati</taxon>
        <taxon>Bacillota</taxon>
        <taxon>Bacilli</taxon>
        <taxon>Lactobacillales</taxon>
        <taxon>Lactobacillaceae</taxon>
        <taxon>Schleiferilactobacillus</taxon>
    </lineage>
</organism>
<keyword evidence="4 6" id="KW-0808">Transferase</keyword>
<dbReference type="InterPro" id="IPR008189">
    <property type="entry name" value="rRNA_ssu_MeTfrase_I"/>
</dbReference>
<dbReference type="EMBL" id="AZFW01000052">
    <property type="protein sequence ID" value="KRM27252.1"/>
    <property type="molecule type" value="Genomic_DNA"/>
</dbReference>
<dbReference type="FunFam" id="3.40.1010.10:FF:000002">
    <property type="entry name" value="Ribosomal RNA small subunit methyltransferase I"/>
    <property type="match status" value="1"/>
</dbReference>
<dbReference type="SUPFAM" id="SSF53790">
    <property type="entry name" value="Tetrapyrrole methylase"/>
    <property type="match status" value="1"/>
</dbReference>
<dbReference type="CDD" id="cd11648">
    <property type="entry name" value="RsmI"/>
    <property type="match status" value="1"/>
</dbReference>
<dbReference type="HAMAP" id="MF_01877">
    <property type="entry name" value="16SrRNA_methyltr_I"/>
    <property type="match status" value="1"/>
</dbReference>
<dbReference type="AlphaFoldDB" id="A0A0R1XFG1"/>
<dbReference type="PROSITE" id="PS01296">
    <property type="entry name" value="RSMI"/>
    <property type="match status" value="1"/>
</dbReference>